<keyword evidence="3" id="KW-1185">Reference proteome</keyword>
<dbReference type="Pfam" id="PF04233">
    <property type="entry name" value="Phage_Mu_F"/>
    <property type="match status" value="1"/>
</dbReference>
<reference evidence="2" key="1">
    <citation type="submission" date="2022-06" db="EMBL/GenBank/DDBJ databases">
        <title>Draft genome sequences of Leminorella grimontii str. JCM5902.</title>
        <authorList>
            <person name="Wakabayashi Y."/>
            <person name="Kojima K."/>
        </authorList>
    </citation>
    <scope>NUCLEOTIDE SEQUENCE</scope>
    <source>
        <strain evidence="2">JCM 5902</strain>
    </source>
</reference>
<comment type="caution">
    <text evidence="2">The sequence shown here is derived from an EMBL/GenBank/DDBJ whole genome shotgun (WGS) entry which is preliminary data.</text>
</comment>
<dbReference type="PIRSF" id="PIRSF034565">
    <property type="entry name" value="UCP034565"/>
    <property type="match status" value="1"/>
</dbReference>
<dbReference type="AlphaFoldDB" id="A0AAV5MXV4"/>
<feature type="domain" description="Phage head morphogenesis" evidence="1">
    <location>
        <begin position="124"/>
        <end position="245"/>
    </location>
</feature>
<dbReference type="InterPro" id="IPR017029">
    <property type="entry name" value="Phage_head_put"/>
</dbReference>
<protein>
    <recommendedName>
        <fullName evidence="1">Phage head morphogenesis domain-containing protein</fullName>
    </recommendedName>
</protein>
<accession>A0AAV5MXV4</accession>
<name>A0AAV5MXV4_9GAMM</name>
<evidence type="ECO:0000259" key="1">
    <source>
        <dbReference type="Pfam" id="PF04233"/>
    </source>
</evidence>
<dbReference type="Proteomes" id="UP001058124">
    <property type="component" value="Unassembled WGS sequence"/>
</dbReference>
<gene>
    <name evidence="2" type="ORF">SOASR030_02050</name>
</gene>
<sequence length="341" mass="38224">MLRVLNDADAELSARLLIALEELPRGNFTTDRIVSMLDSVRELNREFIGTWYSSLTDELLAFSEYESGYQYSLFNALLPDAVRQKYPLFSITSQQVYAAATAEPFQGRLLKDWADNLEADRITRIANAVRNGFLLGDTNEQIVRNVRGTKARGYKDGALEASRRNASAVVRTAVSHTAAVARDEFAAQNSDYIKGKKWLSTLDTRTTEQCVIRDGKRYTMDGKPVGHRIPYGAGPGRLHWCCRSTETLITKSWREMGIDIDEMPPGTRASMDGQVPADTTYLEWLKNQSAARQDEILGPTRAKLMRDGGMAPESFYTDKGKFLTIEQLKKLDAKAFEEAGL</sequence>
<proteinExistence type="predicted"/>
<dbReference type="InterPro" id="IPR006528">
    <property type="entry name" value="Phage_head_morphogenesis_dom"/>
</dbReference>
<evidence type="ECO:0000313" key="3">
    <source>
        <dbReference type="Proteomes" id="UP001058124"/>
    </source>
</evidence>
<organism evidence="2 3">
    <name type="scientific">Leminorella grimontii</name>
    <dbReference type="NCBI Taxonomy" id="82981"/>
    <lineage>
        <taxon>Bacteria</taxon>
        <taxon>Pseudomonadati</taxon>
        <taxon>Pseudomonadota</taxon>
        <taxon>Gammaproteobacteria</taxon>
        <taxon>Enterobacterales</taxon>
        <taxon>Budviciaceae</taxon>
        <taxon>Leminorella</taxon>
    </lineage>
</organism>
<evidence type="ECO:0000313" key="2">
    <source>
        <dbReference type="EMBL" id="GKX54093.1"/>
    </source>
</evidence>
<dbReference type="EMBL" id="BRLH01000001">
    <property type="protein sequence ID" value="GKX54093.1"/>
    <property type="molecule type" value="Genomic_DNA"/>
</dbReference>